<evidence type="ECO:0000256" key="1">
    <source>
        <dbReference type="SAM" id="MobiDB-lite"/>
    </source>
</evidence>
<dbReference type="SUPFAM" id="SSF49299">
    <property type="entry name" value="PKD domain"/>
    <property type="match status" value="1"/>
</dbReference>
<feature type="signal peptide" evidence="2">
    <location>
        <begin position="1"/>
        <end position="27"/>
    </location>
</feature>
<protein>
    <recommendedName>
        <fullName evidence="3">PKD domain-containing protein</fullName>
    </recommendedName>
</protein>
<proteinExistence type="predicted"/>
<reference evidence="4 5" key="1">
    <citation type="journal article" date="2018" name="Arch. Microbiol.">
        <title>Hymenobacter segetis sp. nov., isolated from soil.</title>
        <authorList>
            <person name="Ten L.N."/>
            <person name="Lim S.J."/>
            <person name="Kim B.O."/>
            <person name="Kang I.K."/>
            <person name="Jung H.Y."/>
        </authorList>
    </citation>
    <scope>NUCLEOTIDE SEQUENCE [LARGE SCALE GENOMIC DNA]</scope>
    <source>
        <strain evidence="4 5">S7-3-11</strain>
    </source>
</reference>
<evidence type="ECO:0000259" key="3">
    <source>
        <dbReference type="PROSITE" id="PS50093"/>
    </source>
</evidence>
<comment type="caution">
    <text evidence="4">The sequence shown here is derived from an EMBL/GenBank/DDBJ whole genome shotgun (WGS) entry which is preliminary data.</text>
</comment>
<dbReference type="PROSITE" id="PS50093">
    <property type="entry name" value="PKD"/>
    <property type="match status" value="1"/>
</dbReference>
<keyword evidence="2" id="KW-0732">Signal</keyword>
<dbReference type="EMBL" id="JBCEVZ010000014">
    <property type="protein sequence ID" value="MEL5994144.1"/>
    <property type="molecule type" value="Genomic_DNA"/>
</dbReference>
<dbReference type="InterPro" id="IPR035986">
    <property type="entry name" value="PKD_dom_sf"/>
</dbReference>
<evidence type="ECO:0000313" key="4">
    <source>
        <dbReference type="EMBL" id="MEL5994144.1"/>
    </source>
</evidence>
<dbReference type="InterPro" id="IPR000601">
    <property type="entry name" value="PKD_dom"/>
</dbReference>
<keyword evidence="5" id="KW-1185">Reference proteome</keyword>
<feature type="region of interest" description="Disordered" evidence="1">
    <location>
        <begin position="281"/>
        <end position="302"/>
    </location>
</feature>
<gene>
    <name evidence="4" type="ORF">AAFH49_07990</name>
</gene>
<organism evidence="4 5">
    <name type="scientific">Hymenobacter segetis</name>
    <dbReference type="NCBI Taxonomy" id="2025509"/>
    <lineage>
        <taxon>Bacteria</taxon>
        <taxon>Pseudomonadati</taxon>
        <taxon>Bacteroidota</taxon>
        <taxon>Cytophagia</taxon>
        <taxon>Cytophagales</taxon>
        <taxon>Hymenobacteraceae</taxon>
        <taxon>Hymenobacter</taxon>
    </lineage>
</organism>
<feature type="domain" description="PKD" evidence="3">
    <location>
        <begin position="958"/>
        <end position="1008"/>
    </location>
</feature>
<evidence type="ECO:0000256" key="2">
    <source>
        <dbReference type="SAM" id="SignalP"/>
    </source>
</evidence>
<evidence type="ECO:0000313" key="5">
    <source>
        <dbReference type="Proteomes" id="UP001479606"/>
    </source>
</evidence>
<accession>A0ABU9LVW0</accession>
<sequence length="1454" mass="154227">MILDKRSTLFKLVFTAVFALCRFQLIAQSCTNLSSPVTVKSFDYETRGTGAGTADSQVSSDEQRGNGPAEYEGASLLPYSTNAYNPGYAGGQTYCIIGPSSSTSSVTPSAWAGSTCNLRGISNHLMAVWATVPVNNSSPNTSVLVWQTNVRVVEGGEYTFYAEMQDLMADYTSGCPVLSPGVQAPTFEMRVNSLPVTRTNFNTAKYTALSPGIATFQIYISAFNGPLNTPYYYPQSFPTSPRTMNCLVGIDNVRIQEQYCLPPPCSPATVQVKSFDYETRGTGAGTADSQVSSDEQRGNGPAEYEGASLLPYSTNAYNPGYAGGQTYCIIGPSSSTSSVTPSAWAGSTCNLRGISNHLMAVWATVPVNNSSPNTSVLVWQTNVRVVEGGEYTFYAEMQDLMADYTSGCPVLSPGVQAPTFEMRVNSLPVTRTNFNTAKYTALSPGIATFQIYISAFNGPLNTPYYYPQSFPTSPRTMNCLVGIDNVRIQVTGCYTPPTAVVSPSPLCGTGNAIITCTTPGTLPSGLYFRVYKRTPGTWTDVQVGNSAQGVSSFTYSASCPVSTLNSIVTEDYYVSIAGSNSESDRTLARVTWYPQMTAPVVSWQYPIGILNRPMSLLIGGAAPTGTIYNWNGPGPLSPPSTSYTPTSSSANFNITATAPSGCSAISSLSLVSFPLDVPSVSACGTVAIPLQIPASYPALPSGYQYQWYDGTGTAQGTSYTATYTAATHSSGTRTVEVSIVGPSGTVTNAESERLAIQLTWNPEVIVPVITATPPIALSGQTVAIAVSSSQANVRYDWTGPAIITTPPTGNQITSGPLTANSATFIATGIGLGACHAESVPLTLPIFPLVVNDQVACAPTTITIQLATLAVAGYEYRWYTAVTGGQRLTASGTSYDALYSAAGVTGNRTIYVCIANTSSNAESDRLAIQLTWHPVPPNPVSGGFTPTPIVRGTPVTPVTYSPVTTSYTYVWDWKDNTAPSPPPHTYTVAGNYRVELLVTDNSPQACATTYYFDLKVTDLLCETYLPAQGMQLAQNPINGTFTFISTCAPTTGTTPRATYGEARIVFDCLSGMPTPELFDPRQAVAASAQSLQPAVVPADGSYGVTTQALTNNPFLSGAGYLQPQAGYSWSSPLSRDVNKSSGRFTPRPFAWELSAPNRMRSWVPAGQATRYTPNGDGVEETNALGTPSAVRLGYRGRALPYITAQNATYASLVFESFESAYEASTVAAFEDGTPIGQAPTGLTDICAHAGRRSLLLPAAGQSLPAVAGLPADWTRSGLRLLVWVRVAAGASAAVTAPALATTSWWAGTGTFPLYAEVVSAGTTSRTSGRVALELVGQSGEWSLCQVTIPGTFLRSAAATAPTSTTVRLGWTGNGSSSYTVWIDDVRLQPSDAQATAYVYDPASLRLLASFDDQHFGMYYQYDTEGRLVRKIVETERGRKTVQETLYSTPKTAKIP</sequence>
<dbReference type="InterPro" id="IPR013783">
    <property type="entry name" value="Ig-like_fold"/>
</dbReference>
<dbReference type="Proteomes" id="UP001479606">
    <property type="component" value="Unassembled WGS sequence"/>
</dbReference>
<dbReference type="Gene3D" id="2.60.40.10">
    <property type="entry name" value="Immunoglobulins"/>
    <property type="match status" value="1"/>
</dbReference>
<feature type="chain" id="PRO_5045609942" description="PKD domain-containing protein" evidence="2">
    <location>
        <begin position="28"/>
        <end position="1454"/>
    </location>
</feature>
<name>A0ABU9LVW0_9BACT</name>
<feature type="region of interest" description="Disordered" evidence="1">
    <location>
        <begin position="49"/>
        <end position="70"/>
    </location>
</feature>